<gene>
    <name evidence="2" type="ORF">ESCO_005994</name>
</gene>
<sequence>MLHPLLLLNFHLNLRRLPLLLISFLLSCPLSSFLNLLPNFLLNFLLNFHLKYLLNFLLHLNPINSLYPASPVTK</sequence>
<dbReference type="EMBL" id="LGSR01000028">
    <property type="protein sequence ID" value="KOS17164.1"/>
    <property type="molecule type" value="Genomic_DNA"/>
</dbReference>
<evidence type="ECO:0000313" key="2">
    <source>
        <dbReference type="EMBL" id="KOS17164.1"/>
    </source>
</evidence>
<dbReference type="Proteomes" id="UP000053831">
    <property type="component" value="Unassembled WGS sequence"/>
</dbReference>
<keyword evidence="1" id="KW-0472">Membrane</keyword>
<name>A0A0M8MYV4_ESCWE</name>
<keyword evidence="1" id="KW-0812">Transmembrane</keyword>
<evidence type="ECO:0000313" key="3">
    <source>
        <dbReference type="Proteomes" id="UP000053831"/>
    </source>
</evidence>
<accession>A0A0M8MYV4</accession>
<reference evidence="2 3" key="1">
    <citation type="submission" date="2015-07" db="EMBL/GenBank/DDBJ databases">
        <title>The genome of the fungus Escovopsis weberi, a specialized disease agent of ant agriculture.</title>
        <authorList>
            <person name="de Man T.J."/>
            <person name="Stajich J.E."/>
            <person name="Kubicek C.P."/>
            <person name="Chenthamara K."/>
            <person name="Atanasova L."/>
            <person name="Druzhinina I.S."/>
            <person name="Birnbaum S."/>
            <person name="Barribeau S.M."/>
            <person name="Teiling C."/>
            <person name="Suen G."/>
            <person name="Currie C."/>
            <person name="Gerardo N.M."/>
        </authorList>
    </citation>
    <scope>NUCLEOTIDE SEQUENCE [LARGE SCALE GENOMIC DNA]</scope>
</reference>
<proteinExistence type="predicted"/>
<evidence type="ECO:0000256" key="1">
    <source>
        <dbReference type="SAM" id="Phobius"/>
    </source>
</evidence>
<protein>
    <submittedName>
        <fullName evidence="2">Uncharacterized protein</fullName>
    </submittedName>
</protein>
<keyword evidence="1" id="KW-1133">Transmembrane helix</keyword>
<keyword evidence="3" id="KW-1185">Reference proteome</keyword>
<comment type="caution">
    <text evidence="2">The sequence shown here is derived from an EMBL/GenBank/DDBJ whole genome shotgun (WGS) entry which is preliminary data.</text>
</comment>
<organism evidence="2 3">
    <name type="scientific">Escovopsis weberi</name>
    <dbReference type="NCBI Taxonomy" id="150374"/>
    <lineage>
        <taxon>Eukaryota</taxon>
        <taxon>Fungi</taxon>
        <taxon>Dikarya</taxon>
        <taxon>Ascomycota</taxon>
        <taxon>Pezizomycotina</taxon>
        <taxon>Sordariomycetes</taxon>
        <taxon>Hypocreomycetidae</taxon>
        <taxon>Hypocreales</taxon>
        <taxon>Hypocreaceae</taxon>
        <taxon>Escovopsis</taxon>
    </lineage>
</organism>
<feature type="transmembrane region" description="Helical" evidence="1">
    <location>
        <begin position="20"/>
        <end position="46"/>
    </location>
</feature>
<dbReference type="AlphaFoldDB" id="A0A0M8MYV4"/>